<name>A0A9W5YUU8_9EURO</name>
<dbReference type="EMBL" id="BROQ01000085">
    <property type="protein sequence ID" value="GKZ24385.1"/>
    <property type="molecule type" value="Genomic_DNA"/>
</dbReference>
<dbReference type="CDD" id="cd00303">
    <property type="entry name" value="retropepsin_like"/>
    <property type="match status" value="1"/>
</dbReference>
<reference evidence="1" key="1">
    <citation type="submission" date="2022-07" db="EMBL/GenBank/DDBJ databases">
        <title>Taxonomy of Aspergillus series Nigri: significant species reduction supported by multi-species coalescent approaches.</title>
        <authorList>
            <person name="Bian C."/>
            <person name="Kusuya Y."/>
            <person name="Sklenar F."/>
            <person name="D'hooge E."/>
            <person name="Yaguchi T."/>
            <person name="Takahashi H."/>
            <person name="Hubka V."/>
        </authorList>
    </citation>
    <scope>NUCLEOTIDE SEQUENCE</scope>
    <source>
        <strain evidence="1">CBS 733.88</strain>
    </source>
</reference>
<sequence length="220" mass="26240">MSEFPEIWRGQRCDRRYRRNFTVKRHFPVLSSFRKPTRGQIQLPNRSNPRTFDHELENPEKRAEFIKMLESLLSNHDQGQRPEELHQDLAKCDFLYDIKVQASNGTELRRRMTLKFNADVNIMSEDVQRRLGAKIQPYYGPPISIPEHPNLRSLGTVNVLWSFCQRNKPYRSDFHVVPNMEYDFLMGRPSMREQELYQDDLEIARRLLVSYQNEEDTFGC</sequence>
<organism evidence="1 2">
    <name type="scientific">Aspergillus brasiliensis</name>
    <dbReference type="NCBI Taxonomy" id="319629"/>
    <lineage>
        <taxon>Eukaryota</taxon>
        <taxon>Fungi</taxon>
        <taxon>Dikarya</taxon>
        <taxon>Ascomycota</taxon>
        <taxon>Pezizomycotina</taxon>
        <taxon>Eurotiomycetes</taxon>
        <taxon>Eurotiomycetidae</taxon>
        <taxon>Eurotiales</taxon>
        <taxon>Aspergillaceae</taxon>
        <taxon>Aspergillus</taxon>
        <taxon>Aspergillus subgen. Circumdati</taxon>
    </lineage>
</organism>
<gene>
    <name evidence="1" type="ORF">AbraCBS73388_011196</name>
</gene>
<evidence type="ECO:0000313" key="2">
    <source>
        <dbReference type="Proteomes" id="UP001143548"/>
    </source>
</evidence>
<evidence type="ECO:0000313" key="1">
    <source>
        <dbReference type="EMBL" id="GKZ24385.1"/>
    </source>
</evidence>
<dbReference type="Proteomes" id="UP001143548">
    <property type="component" value="Unassembled WGS sequence"/>
</dbReference>
<proteinExistence type="predicted"/>
<comment type="caution">
    <text evidence="1">The sequence shown here is derived from an EMBL/GenBank/DDBJ whole genome shotgun (WGS) entry which is preliminary data.</text>
</comment>
<protein>
    <submittedName>
        <fullName evidence="1">Uncharacterized protein</fullName>
    </submittedName>
</protein>
<dbReference type="AlphaFoldDB" id="A0A9W5YUU8"/>
<accession>A0A9W5YUU8</accession>